<dbReference type="InterPro" id="IPR036237">
    <property type="entry name" value="Xyl_isomerase-like_sf"/>
</dbReference>
<keyword evidence="3" id="KW-1185">Reference proteome</keyword>
<comment type="caution">
    <text evidence="1">The sequence shown here is derived from an EMBL/GenBank/DDBJ whole genome shotgun (WGS) entry which is preliminary data.</text>
</comment>
<evidence type="ECO:0000313" key="1">
    <source>
        <dbReference type="EMBL" id="MBM9914541.1"/>
    </source>
</evidence>
<sequence length="278" mass="31073">MSLLRRGLGLRREHAKQLCQRGNMPGVDFLEVVPDNWMGLGGQSAETLQTLAGHYPMVAHGLSLSIGDAQDIDWGYLRRVREFLDAYRIDVYSDHLSASRDDQGYMYELVPVPRSAASARHIADKVRRVQEYLGRRLSLENVSSYYRDPHEMAEGEFIAMILQMSGCALLLDINNVYVNSINFNEDPNAFLQCIPEDAVSYYHIAGHAESAGCMPLLDTHGSDVCEEVVDLGKSVVARFGMRPLVLERDNNVPPLPALCDELQRIYASLLQQEGSGSR</sequence>
<accession>A0AAW4GL36</accession>
<dbReference type="Gene3D" id="3.20.20.150">
    <property type="entry name" value="Divalent-metal-dependent TIM barrel enzymes"/>
    <property type="match status" value="1"/>
</dbReference>
<dbReference type="AlphaFoldDB" id="A0AAW4GL36"/>
<evidence type="ECO:0000313" key="2">
    <source>
        <dbReference type="EMBL" id="MBM9938670.1"/>
    </source>
</evidence>
<dbReference type="PANTHER" id="PTHR42194:SF1">
    <property type="entry name" value="UPF0276 PROTEIN HI_1600"/>
    <property type="match status" value="1"/>
</dbReference>
<dbReference type="Proteomes" id="UP000784064">
    <property type="component" value="Unassembled WGS sequence"/>
</dbReference>
<dbReference type="Proteomes" id="UP000749453">
    <property type="component" value="Unassembled WGS sequence"/>
</dbReference>
<dbReference type="PANTHER" id="PTHR42194">
    <property type="entry name" value="UPF0276 PROTEIN HI_1600"/>
    <property type="match status" value="1"/>
</dbReference>
<dbReference type="InterPro" id="IPR007801">
    <property type="entry name" value="MbnB/TglH/ChrH"/>
</dbReference>
<name>A0AAW4GL36_9GAMM</name>
<evidence type="ECO:0000313" key="4">
    <source>
        <dbReference type="Proteomes" id="UP000784064"/>
    </source>
</evidence>
<gene>
    <name evidence="1" type="ORF">JJW18_13800</name>
    <name evidence="2" type="ORF">JJW19_10995</name>
</gene>
<dbReference type="EMBL" id="JAFFTB010000018">
    <property type="protein sequence ID" value="MBM9938670.1"/>
    <property type="molecule type" value="Genomic_DNA"/>
</dbReference>
<reference evidence="3" key="1">
    <citation type="submission" date="2021-01" db="EMBL/GenBank/DDBJ databases">
        <title>Stenotrophomonas maltophilia.</title>
        <authorList>
            <person name="Yu Y."/>
        </authorList>
    </citation>
    <scope>NUCLEOTIDE SEQUENCE [LARGE SCALE GENOMIC DNA]</scope>
    <source>
        <strain evidence="3">As-6</strain>
    </source>
</reference>
<protein>
    <submittedName>
        <fullName evidence="1">DUF692 domain-containing protein</fullName>
    </submittedName>
</protein>
<proteinExistence type="predicted"/>
<dbReference type="RefSeq" id="WP_205405430.1">
    <property type="nucleotide sequence ID" value="NZ_JAFFTA010000020.1"/>
</dbReference>
<reference evidence="1" key="2">
    <citation type="submission" date="2021-01" db="EMBL/GenBank/DDBJ databases">
        <authorList>
            <person name="Yu Y."/>
        </authorList>
    </citation>
    <scope>NUCLEOTIDE SEQUENCE</scope>
    <source>
        <strain evidence="1">As-5</strain>
        <strain evidence="2">As-6</strain>
    </source>
</reference>
<dbReference type="Pfam" id="PF05114">
    <property type="entry name" value="MbnB_TglH_ChrH"/>
    <property type="match status" value="1"/>
</dbReference>
<dbReference type="NCBIfam" id="NF003818">
    <property type="entry name" value="PRK05409.1"/>
    <property type="match status" value="1"/>
</dbReference>
<organism evidence="1 4">
    <name type="scientific">Stenotrophomonas lactitubi</name>
    <dbReference type="NCBI Taxonomy" id="2045214"/>
    <lineage>
        <taxon>Bacteria</taxon>
        <taxon>Pseudomonadati</taxon>
        <taxon>Pseudomonadota</taxon>
        <taxon>Gammaproteobacteria</taxon>
        <taxon>Lysobacterales</taxon>
        <taxon>Lysobacteraceae</taxon>
        <taxon>Stenotrophomonas</taxon>
    </lineage>
</organism>
<evidence type="ECO:0000313" key="3">
    <source>
        <dbReference type="Proteomes" id="UP000749453"/>
    </source>
</evidence>
<dbReference type="EMBL" id="JAFFTA010000020">
    <property type="protein sequence ID" value="MBM9914541.1"/>
    <property type="molecule type" value="Genomic_DNA"/>
</dbReference>
<dbReference type="SUPFAM" id="SSF51658">
    <property type="entry name" value="Xylose isomerase-like"/>
    <property type="match status" value="1"/>
</dbReference>